<feature type="coiled-coil region" evidence="1">
    <location>
        <begin position="441"/>
        <end position="478"/>
    </location>
</feature>
<keyword evidence="1" id="KW-0175">Coiled coil</keyword>
<dbReference type="InParanoid" id="H2MZW6"/>
<dbReference type="Bgee" id="ENSORLG00000019836">
    <property type="expression patterns" value="Expressed in liver and 9 other cell types or tissues"/>
</dbReference>
<reference evidence="2" key="3">
    <citation type="submission" date="2025-09" db="UniProtKB">
        <authorList>
            <consortium name="Ensembl"/>
        </authorList>
    </citation>
    <scope>IDENTIFICATION</scope>
    <source>
        <strain evidence="2">Hd-rR</strain>
    </source>
</reference>
<evidence type="ECO:0000313" key="2">
    <source>
        <dbReference type="Ensembl" id="ENSORLP00000024640.2"/>
    </source>
</evidence>
<name>H2MZW6_ORYLA</name>
<dbReference type="PANTHER" id="PTHR33488:SF2">
    <property type="entry name" value="EARLY ENDOSOME ANTIGEN 1-LIKE"/>
    <property type="match status" value="1"/>
</dbReference>
<evidence type="ECO:0000313" key="3">
    <source>
        <dbReference type="Proteomes" id="UP000001038"/>
    </source>
</evidence>
<dbReference type="Ensembl" id="ENSORLT00000024641.2">
    <property type="protein sequence ID" value="ENSORLP00000024640.2"/>
    <property type="gene ID" value="ENSORLG00000019836.2"/>
</dbReference>
<dbReference type="RefSeq" id="XP_023806727.1">
    <property type="nucleotide sequence ID" value="XM_023950959.1"/>
</dbReference>
<dbReference type="KEGG" id="ola:101174644"/>
<sequence>MDAQIAKTTQSLTTAAEMRNTTQMLMHPNANWEEYLAPAPLSIAIMGELVFISSITDFSINKNPPKDGFKFIKYPDSFRASLMQICNSGWHAFNLAHKNMNQIRIHTFTVPDYMKAAVKILFQGNDEILETLLPNQLENIRNIADECVVLAEGVEKKYADVINIIQELLEACINAEHFHGEELEKVRMKLKENTLKEQTAKELNERSKKAMEAMSKELEETQEQYKKSMDSMPSGWEMIGMDFVEGLTSPLKMLSSISASISVKVQKMTSGSETNFDDGGDDVDMVSEMKILSRSGQILNLASSFRQFISEEGINWKEIYDQKKKYANTTWIQKQFERNYEELEDLPRSKVRETALCLCQRGIYIGEQLAIYAPDQACDKKTTLKLIKDTKKLYEDALKLDCKSKKMSGSPALNPKPPMMFKAQENSGSQSASQRATENARFRIEQNREQLKQTRESYEKAVQNMEQNQRELTEILIEMQNCKIKETDFETTIKMLVKGMDAMGRVKEQWEKMVRFFQMVATIVKTSLGTTLHNFVKTSEDTKKLSYNSKLFAKDLLYNQAFEASNIASLVHMISGTYCEVSSMYLMDRVSSLGKLMAMDKEKPEFMQERMKLQMSCQEAQDGIMHLVLKNKNEFQRKMDARMAQIEGGLKAILPSTPPTETERIKEIVQIGFGDEEENYY</sequence>
<dbReference type="PANTHER" id="PTHR33488">
    <property type="entry name" value="ZGC:162509"/>
    <property type="match status" value="1"/>
</dbReference>
<organism evidence="2 3">
    <name type="scientific">Oryzias latipes</name>
    <name type="common">Japanese rice fish</name>
    <name type="synonym">Japanese killifish</name>
    <dbReference type="NCBI Taxonomy" id="8090"/>
    <lineage>
        <taxon>Eukaryota</taxon>
        <taxon>Metazoa</taxon>
        <taxon>Chordata</taxon>
        <taxon>Craniata</taxon>
        <taxon>Vertebrata</taxon>
        <taxon>Euteleostomi</taxon>
        <taxon>Actinopterygii</taxon>
        <taxon>Neopterygii</taxon>
        <taxon>Teleostei</taxon>
        <taxon>Neoteleostei</taxon>
        <taxon>Acanthomorphata</taxon>
        <taxon>Ovalentaria</taxon>
        <taxon>Atherinomorphae</taxon>
        <taxon>Beloniformes</taxon>
        <taxon>Adrianichthyidae</taxon>
        <taxon>Oryziinae</taxon>
        <taxon>Oryzias</taxon>
    </lineage>
</organism>
<protein>
    <submittedName>
        <fullName evidence="2">Uncharacterized protein</fullName>
    </submittedName>
</protein>
<keyword evidence="3" id="KW-1185">Reference proteome</keyword>
<dbReference type="GeneID" id="101174644"/>
<dbReference type="Proteomes" id="UP000001038">
    <property type="component" value="Chromosome 21"/>
</dbReference>
<dbReference type="OrthoDB" id="5406275at2759"/>
<evidence type="ECO:0000256" key="1">
    <source>
        <dbReference type="SAM" id="Coils"/>
    </source>
</evidence>
<dbReference type="eggNOG" id="ENOG502RYFC">
    <property type="taxonomic scope" value="Eukaryota"/>
</dbReference>
<reference evidence="2" key="2">
    <citation type="submission" date="2025-08" db="UniProtKB">
        <authorList>
            <consortium name="Ensembl"/>
        </authorList>
    </citation>
    <scope>IDENTIFICATION</scope>
    <source>
        <strain evidence="2">Hd-rR</strain>
    </source>
</reference>
<gene>
    <name evidence="2" type="primary">LOC101174644</name>
</gene>
<accession>H2MZW6</accession>
<reference evidence="2 3" key="1">
    <citation type="journal article" date="2007" name="Nature">
        <title>The medaka draft genome and insights into vertebrate genome evolution.</title>
        <authorList>
            <person name="Kasahara M."/>
            <person name="Naruse K."/>
            <person name="Sasaki S."/>
            <person name="Nakatani Y."/>
            <person name="Qu W."/>
            <person name="Ahsan B."/>
            <person name="Yamada T."/>
            <person name="Nagayasu Y."/>
            <person name="Doi K."/>
            <person name="Kasai Y."/>
            <person name="Jindo T."/>
            <person name="Kobayashi D."/>
            <person name="Shimada A."/>
            <person name="Toyoda A."/>
            <person name="Kuroki Y."/>
            <person name="Fujiyama A."/>
            <person name="Sasaki T."/>
            <person name="Shimizu A."/>
            <person name="Asakawa S."/>
            <person name="Shimizu N."/>
            <person name="Hashimoto S."/>
            <person name="Yang J."/>
            <person name="Lee Y."/>
            <person name="Matsushima K."/>
            <person name="Sugano S."/>
            <person name="Sakaizumi M."/>
            <person name="Narita T."/>
            <person name="Ohishi K."/>
            <person name="Haga S."/>
            <person name="Ohta F."/>
            <person name="Nomoto H."/>
            <person name="Nogata K."/>
            <person name="Morishita T."/>
            <person name="Endo T."/>
            <person name="Shin-I T."/>
            <person name="Takeda H."/>
            <person name="Morishita S."/>
            <person name="Kohara Y."/>
        </authorList>
    </citation>
    <scope>NUCLEOTIDE SEQUENCE [LARGE SCALE GENOMIC DNA]</scope>
    <source>
        <strain evidence="2 3">Hd-rR</strain>
    </source>
</reference>
<dbReference type="GeneTree" id="ENSGT00390000008061"/>
<dbReference type="AlphaFoldDB" id="H2MZW6"/>
<dbReference type="STRING" id="8090.ENSORLP00000024640"/>
<proteinExistence type="predicted"/>
<dbReference type="HOGENOM" id="CLU_025135_0_0_1"/>
<feature type="coiled-coil region" evidence="1">
    <location>
        <begin position="200"/>
        <end position="231"/>
    </location>
</feature>
<dbReference type="RefSeq" id="XP_023806728.1">
    <property type="nucleotide sequence ID" value="XM_023950960.1"/>
</dbReference>